<reference evidence="2 3" key="1">
    <citation type="journal article" date="2016" name="Nat. Commun.">
        <title>Thousands of microbial genomes shed light on interconnected biogeochemical processes in an aquifer system.</title>
        <authorList>
            <person name="Anantharaman K."/>
            <person name="Brown C.T."/>
            <person name="Hug L.A."/>
            <person name="Sharon I."/>
            <person name="Castelle C.J."/>
            <person name="Probst A.J."/>
            <person name="Thomas B.C."/>
            <person name="Singh A."/>
            <person name="Wilkins M.J."/>
            <person name="Karaoz U."/>
            <person name="Brodie E.L."/>
            <person name="Williams K.H."/>
            <person name="Hubbard S.S."/>
            <person name="Banfield J.F."/>
        </authorList>
    </citation>
    <scope>NUCLEOTIDE SEQUENCE [LARGE SCALE GENOMIC DNA]</scope>
</reference>
<protein>
    <submittedName>
        <fullName evidence="2">Uncharacterized protein</fullName>
    </submittedName>
</protein>
<gene>
    <name evidence="2" type="ORF">A3C92_01305</name>
</gene>
<evidence type="ECO:0000256" key="1">
    <source>
        <dbReference type="SAM" id="Phobius"/>
    </source>
</evidence>
<evidence type="ECO:0000313" key="3">
    <source>
        <dbReference type="Proteomes" id="UP000177177"/>
    </source>
</evidence>
<dbReference type="EMBL" id="MHQN01000015">
    <property type="protein sequence ID" value="OHA03606.1"/>
    <property type="molecule type" value="Genomic_DNA"/>
</dbReference>
<feature type="transmembrane region" description="Helical" evidence="1">
    <location>
        <begin position="20"/>
        <end position="42"/>
    </location>
</feature>
<keyword evidence="1" id="KW-0472">Membrane</keyword>
<organism evidence="2 3">
    <name type="scientific">Candidatus Sungbacteria bacterium RIFCSPHIGHO2_02_FULL_53_17</name>
    <dbReference type="NCBI Taxonomy" id="1802275"/>
    <lineage>
        <taxon>Bacteria</taxon>
        <taxon>Candidatus Sungiibacteriota</taxon>
    </lineage>
</organism>
<accession>A0A1G2KW03</accession>
<proteinExistence type="predicted"/>
<comment type="caution">
    <text evidence="2">The sequence shown here is derived from an EMBL/GenBank/DDBJ whole genome shotgun (WGS) entry which is preliminary data.</text>
</comment>
<name>A0A1G2KW03_9BACT</name>
<dbReference type="AlphaFoldDB" id="A0A1G2KW03"/>
<dbReference type="Proteomes" id="UP000177177">
    <property type="component" value="Unassembled WGS sequence"/>
</dbReference>
<keyword evidence="1" id="KW-1133">Transmembrane helix</keyword>
<evidence type="ECO:0000313" key="2">
    <source>
        <dbReference type="EMBL" id="OHA03606.1"/>
    </source>
</evidence>
<keyword evidence="1" id="KW-0812">Transmembrane</keyword>
<sequence length="200" mass="22644">MSPCEDKKSRRNLDLALKFLEITLLFGALVAASIIGAFQIHIGNQQNKIATQQNETTKQLAEAEYRPTFLIQKKKEEDGVYDLYFKGKGGGAIDSYRFIDRDGGDFGCTPYKKNLVPYDNNSPIKFDISESLPTYYGNNRPGDGRYGPMEIYFHTKNLVGETIYQKATALLSVIYERNGQKIDSIDSNFFIEESLPCDHK</sequence>